<dbReference type="EMBL" id="JAVDQH010000009">
    <property type="protein sequence ID" value="MDR6244671.1"/>
    <property type="molecule type" value="Genomic_DNA"/>
</dbReference>
<dbReference type="Proteomes" id="UP001185028">
    <property type="component" value="Unassembled WGS sequence"/>
</dbReference>
<dbReference type="InterPro" id="IPR035931">
    <property type="entry name" value="YlxR-like_sf"/>
</dbReference>
<dbReference type="RefSeq" id="WP_188776695.1">
    <property type="nucleotide sequence ID" value="NZ_BMMB01000007.1"/>
</dbReference>
<evidence type="ECO:0000313" key="2">
    <source>
        <dbReference type="EMBL" id="MDR6244671.1"/>
    </source>
</evidence>
<dbReference type="PANTHER" id="PTHR34215">
    <property type="entry name" value="BLL0784 PROTEIN"/>
    <property type="match status" value="1"/>
</dbReference>
<name>A0ABU1IZL9_9BACL</name>
<dbReference type="PANTHER" id="PTHR34215:SF1">
    <property type="entry name" value="YLXR DOMAIN-CONTAINING PROTEIN"/>
    <property type="match status" value="1"/>
</dbReference>
<comment type="caution">
    <text evidence="2">The sequence shown here is derived from an EMBL/GenBank/DDBJ whole genome shotgun (WGS) entry which is preliminary data.</text>
</comment>
<dbReference type="CDD" id="cd00279">
    <property type="entry name" value="YlxR"/>
    <property type="match status" value="1"/>
</dbReference>
<proteinExistence type="predicted"/>
<protein>
    <submittedName>
        <fullName evidence="2">RNA-binding protein YlxR (DUF448 family)</fullName>
    </submittedName>
</protein>
<feature type="domain" description="YlxR" evidence="1">
    <location>
        <begin position="9"/>
        <end position="82"/>
    </location>
</feature>
<accession>A0ABU1IZL9</accession>
<dbReference type="InterPro" id="IPR037465">
    <property type="entry name" value="YlxR"/>
</dbReference>
<evidence type="ECO:0000313" key="3">
    <source>
        <dbReference type="Proteomes" id="UP001185028"/>
    </source>
</evidence>
<evidence type="ECO:0000259" key="1">
    <source>
        <dbReference type="Pfam" id="PF04296"/>
    </source>
</evidence>
<organism evidence="2 3">
    <name type="scientific">Paenibacillus hunanensis</name>
    <dbReference type="NCBI Taxonomy" id="539262"/>
    <lineage>
        <taxon>Bacteria</taxon>
        <taxon>Bacillati</taxon>
        <taxon>Bacillota</taxon>
        <taxon>Bacilli</taxon>
        <taxon>Bacillales</taxon>
        <taxon>Paenibacillaceae</taxon>
        <taxon>Paenibacillus</taxon>
    </lineage>
</organism>
<reference evidence="2 3" key="1">
    <citation type="submission" date="2023-07" db="EMBL/GenBank/DDBJ databases">
        <title>Genomic Encyclopedia of Type Strains, Phase IV (KMG-IV): sequencing the most valuable type-strain genomes for metagenomic binning, comparative biology and taxonomic classification.</title>
        <authorList>
            <person name="Goeker M."/>
        </authorList>
    </citation>
    <scope>NUCLEOTIDE SEQUENCE [LARGE SCALE GENOMIC DNA]</scope>
    <source>
        <strain evidence="2 3">DSM 22170</strain>
    </source>
</reference>
<dbReference type="NCBIfam" id="NF047356">
    <property type="entry name" value="RNA_bind_RnpM"/>
    <property type="match status" value="1"/>
</dbReference>
<dbReference type="Gene3D" id="3.30.1230.10">
    <property type="entry name" value="YlxR-like"/>
    <property type="match status" value="1"/>
</dbReference>
<keyword evidence="3" id="KW-1185">Reference proteome</keyword>
<sequence>MKTKKIPLRKCVACQQMMPKKSLVRIVRTPDENVEIDLTGKKSGRGAYVCATQSCFQLAQKSRAFDRALKVSVSADIYERLASELGSVEHQLSSVQERDANE</sequence>
<dbReference type="SUPFAM" id="SSF64376">
    <property type="entry name" value="YlxR-like"/>
    <property type="match status" value="1"/>
</dbReference>
<gene>
    <name evidence="2" type="ORF">JOC58_002568</name>
</gene>
<dbReference type="Pfam" id="PF04296">
    <property type="entry name" value="YlxR"/>
    <property type="match status" value="1"/>
</dbReference>
<dbReference type="InterPro" id="IPR007393">
    <property type="entry name" value="YlxR_dom"/>
</dbReference>